<dbReference type="SMART" id="SM00388">
    <property type="entry name" value="HisKA"/>
    <property type="match status" value="1"/>
</dbReference>
<name>A0A426U426_9CHLR</name>
<evidence type="ECO:0000256" key="3">
    <source>
        <dbReference type="ARBA" id="ARBA00022553"/>
    </source>
</evidence>
<dbReference type="CDD" id="cd00082">
    <property type="entry name" value="HisKA"/>
    <property type="match status" value="1"/>
</dbReference>
<dbReference type="SUPFAM" id="SSF55874">
    <property type="entry name" value="ATPase domain of HSP90 chaperone/DNA topoisomerase II/histidine kinase"/>
    <property type="match status" value="1"/>
</dbReference>
<dbReference type="Pfam" id="PF13426">
    <property type="entry name" value="PAS_9"/>
    <property type="match status" value="1"/>
</dbReference>
<evidence type="ECO:0000256" key="4">
    <source>
        <dbReference type="ARBA" id="ARBA00022777"/>
    </source>
</evidence>
<dbReference type="Gene3D" id="3.30.565.10">
    <property type="entry name" value="Histidine kinase-like ATPase, C-terminal domain"/>
    <property type="match status" value="1"/>
</dbReference>
<dbReference type="EC" id="2.7.13.3" evidence="2"/>
<dbReference type="InterPro" id="IPR035965">
    <property type="entry name" value="PAS-like_dom_sf"/>
</dbReference>
<accession>A0A426U426</accession>
<comment type="caution">
    <text evidence="10">The sequence shown here is derived from an EMBL/GenBank/DDBJ whole genome shotgun (WGS) entry which is preliminary data.</text>
</comment>
<dbReference type="InterPro" id="IPR004358">
    <property type="entry name" value="Sig_transdc_His_kin-like_C"/>
</dbReference>
<evidence type="ECO:0000313" key="11">
    <source>
        <dbReference type="Proteomes" id="UP000280307"/>
    </source>
</evidence>
<dbReference type="GO" id="GO:0000155">
    <property type="term" value="F:phosphorelay sensor kinase activity"/>
    <property type="evidence" value="ECO:0007669"/>
    <property type="project" value="InterPro"/>
</dbReference>
<sequence>MAHAIRSYQEQVAEFQQLLHPRLASSATSRVAQRSAFAELERQAGRLETHLYTTLGDILLAQERRHVATLLAWGTALLMLGSHLYRGAQARERAAVQLQASEARLEGILQSAMDAIIVVDQQRRIMLFNTAAEQIFGCSRMAMIGAPVDQLLPERYHDLLTVDAAQQSLANMHILMAQRSDGSEFPIEASLARIVVEDQPLLTLILRDVTARKRLEAQYLQAQKMETVGRLAGGVAHDFNNLLTVIGGYAELVRADLPANDPLDGDVAQIQAAADRAVRLTRQLLAFARKQMISPVIIDLNQLIQDLDPLLRRLLGADLKLMFHLDPELGTVQVDPGQIEQVIVNLAVNARDAMPAGGQLTVRTTFTQLEEPLIHGEFDLAAGEYVVLQVSDTGSGIPKALQAKVFEPFFTTKGPDKGTGLGLATCYGIVCQHNGAITLYSEPGLGTTVVIYLPQVLGAKARAAQPSKVPPLPRGNETVLLVEDDEHVRALALRILNQQGYVVLEAANGNEALRIFTAQTPRPIALLVSDVVMPELGGPALAEALRNLQPDLKWLFMSGYADHPLLQQESAVTQGHFLQKPFSPSSLARRVREVLDG</sequence>
<evidence type="ECO:0000256" key="5">
    <source>
        <dbReference type="ARBA" id="ARBA00023012"/>
    </source>
</evidence>
<dbReference type="PROSITE" id="PS50109">
    <property type="entry name" value="HIS_KIN"/>
    <property type="match status" value="1"/>
</dbReference>
<dbReference type="Gene3D" id="3.40.50.2300">
    <property type="match status" value="1"/>
</dbReference>
<feature type="modified residue" description="4-aspartylphosphate" evidence="6">
    <location>
        <position position="530"/>
    </location>
</feature>
<dbReference type="InterPro" id="IPR011006">
    <property type="entry name" value="CheY-like_superfamily"/>
</dbReference>
<feature type="domain" description="Histidine kinase" evidence="7">
    <location>
        <begin position="234"/>
        <end position="457"/>
    </location>
</feature>
<dbReference type="Pfam" id="PF00512">
    <property type="entry name" value="HisKA"/>
    <property type="match status" value="1"/>
</dbReference>
<dbReference type="NCBIfam" id="TIGR00229">
    <property type="entry name" value="sensory_box"/>
    <property type="match status" value="1"/>
</dbReference>
<protein>
    <recommendedName>
        <fullName evidence="2">histidine kinase</fullName>
        <ecNumber evidence="2">2.7.13.3</ecNumber>
    </recommendedName>
</protein>
<dbReference type="InterPro" id="IPR036890">
    <property type="entry name" value="HATPase_C_sf"/>
</dbReference>
<dbReference type="PRINTS" id="PR00344">
    <property type="entry name" value="BCTRLSENSOR"/>
</dbReference>
<dbReference type="PANTHER" id="PTHR43065">
    <property type="entry name" value="SENSOR HISTIDINE KINASE"/>
    <property type="match status" value="1"/>
</dbReference>
<dbReference type="InterPro" id="IPR001789">
    <property type="entry name" value="Sig_transdc_resp-reg_receiver"/>
</dbReference>
<dbReference type="EMBL" id="RSAS01000251">
    <property type="protein sequence ID" value="RRR74642.1"/>
    <property type="molecule type" value="Genomic_DNA"/>
</dbReference>
<evidence type="ECO:0000259" key="8">
    <source>
        <dbReference type="PROSITE" id="PS50110"/>
    </source>
</evidence>
<gene>
    <name evidence="10" type="ORF">EI684_06555</name>
</gene>
<dbReference type="SUPFAM" id="SSF52172">
    <property type="entry name" value="CheY-like"/>
    <property type="match status" value="1"/>
</dbReference>
<dbReference type="Pfam" id="PF02518">
    <property type="entry name" value="HATPase_c"/>
    <property type="match status" value="1"/>
</dbReference>
<dbReference type="InterPro" id="IPR036097">
    <property type="entry name" value="HisK_dim/P_sf"/>
</dbReference>
<dbReference type="Proteomes" id="UP000280307">
    <property type="component" value="Unassembled WGS sequence"/>
</dbReference>
<dbReference type="SUPFAM" id="SSF47384">
    <property type="entry name" value="Homodimeric domain of signal transducing histidine kinase"/>
    <property type="match status" value="1"/>
</dbReference>
<dbReference type="SMART" id="SM00448">
    <property type="entry name" value="REC"/>
    <property type="match status" value="1"/>
</dbReference>
<dbReference type="InterPro" id="IPR005467">
    <property type="entry name" value="His_kinase_dom"/>
</dbReference>
<dbReference type="Pfam" id="PF00072">
    <property type="entry name" value="Response_reg"/>
    <property type="match status" value="1"/>
</dbReference>
<evidence type="ECO:0000259" key="7">
    <source>
        <dbReference type="PROSITE" id="PS50109"/>
    </source>
</evidence>
<proteinExistence type="predicted"/>
<dbReference type="InterPro" id="IPR003594">
    <property type="entry name" value="HATPase_dom"/>
</dbReference>
<dbReference type="Gene3D" id="1.10.287.130">
    <property type="match status" value="1"/>
</dbReference>
<dbReference type="Gene3D" id="3.30.450.20">
    <property type="entry name" value="PAS domain"/>
    <property type="match status" value="1"/>
</dbReference>
<dbReference type="PROSITE" id="PS50112">
    <property type="entry name" value="PAS"/>
    <property type="match status" value="1"/>
</dbReference>
<evidence type="ECO:0000259" key="9">
    <source>
        <dbReference type="PROSITE" id="PS50112"/>
    </source>
</evidence>
<evidence type="ECO:0000256" key="2">
    <source>
        <dbReference type="ARBA" id="ARBA00012438"/>
    </source>
</evidence>
<comment type="catalytic activity">
    <reaction evidence="1">
        <text>ATP + protein L-histidine = ADP + protein N-phospho-L-histidine.</text>
        <dbReference type="EC" id="2.7.13.3"/>
    </reaction>
</comment>
<feature type="domain" description="Response regulatory" evidence="8">
    <location>
        <begin position="478"/>
        <end position="595"/>
    </location>
</feature>
<dbReference type="InterPro" id="IPR000014">
    <property type="entry name" value="PAS"/>
</dbReference>
<dbReference type="AlphaFoldDB" id="A0A426U426"/>
<feature type="domain" description="PAS" evidence="9">
    <location>
        <begin position="101"/>
        <end position="172"/>
    </location>
</feature>
<evidence type="ECO:0000256" key="1">
    <source>
        <dbReference type="ARBA" id="ARBA00000085"/>
    </source>
</evidence>
<keyword evidence="4" id="KW-0418">Kinase</keyword>
<dbReference type="PROSITE" id="PS50110">
    <property type="entry name" value="RESPONSE_REGULATORY"/>
    <property type="match status" value="1"/>
</dbReference>
<evidence type="ECO:0000313" key="10">
    <source>
        <dbReference type="EMBL" id="RRR74642.1"/>
    </source>
</evidence>
<dbReference type="SUPFAM" id="SSF55785">
    <property type="entry name" value="PYP-like sensor domain (PAS domain)"/>
    <property type="match status" value="1"/>
</dbReference>
<dbReference type="InterPro" id="IPR003661">
    <property type="entry name" value="HisK_dim/P_dom"/>
</dbReference>
<evidence type="ECO:0000256" key="6">
    <source>
        <dbReference type="PROSITE-ProRule" id="PRU00169"/>
    </source>
</evidence>
<dbReference type="SMART" id="SM00387">
    <property type="entry name" value="HATPase_c"/>
    <property type="match status" value="1"/>
</dbReference>
<reference evidence="10 11" key="1">
    <citation type="submission" date="2018-12" db="EMBL/GenBank/DDBJ databases">
        <title>Genome Sequence of Candidatus Viridilinea halotolerans isolated from saline sulfide-rich spring.</title>
        <authorList>
            <person name="Grouzdev D.S."/>
            <person name="Burganskaya E.I."/>
            <person name="Krutkina M.S."/>
            <person name="Sukhacheva M.V."/>
            <person name="Gorlenko V.M."/>
        </authorList>
    </citation>
    <scope>NUCLEOTIDE SEQUENCE [LARGE SCALE GENOMIC DNA]</scope>
    <source>
        <strain evidence="10">Chok-6</strain>
    </source>
</reference>
<dbReference type="CDD" id="cd00130">
    <property type="entry name" value="PAS"/>
    <property type="match status" value="1"/>
</dbReference>
<dbReference type="SMART" id="SM00091">
    <property type="entry name" value="PAS"/>
    <property type="match status" value="1"/>
</dbReference>
<organism evidence="10 11">
    <name type="scientific">Candidatus Viridilinea halotolerans</name>
    <dbReference type="NCBI Taxonomy" id="2491704"/>
    <lineage>
        <taxon>Bacteria</taxon>
        <taxon>Bacillati</taxon>
        <taxon>Chloroflexota</taxon>
        <taxon>Chloroflexia</taxon>
        <taxon>Chloroflexales</taxon>
        <taxon>Chloroflexineae</taxon>
        <taxon>Oscillochloridaceae</taxon>
        <taxon>Candidatus Viridilinea</taxon>
    </lineage>
</organism>
<keyword evidence="5" id="KW-0902">Two-component regulatory system</keyword>
<keyword evidence="3 6" id="KW-0597">Phosphoprotein</keyword>
<dbReference type="PANTHER" id="PTHR43065:SF42">
    <property type="entry name" value="TWO-COMPONENT SENSOR PPRA"/>
    <property type="match status" value="1"/>
</dbReference>
<keyword evidence="4" id="KW-0808">Transferase</keyword>